<feature type="signal peptide" evidence="1">
    <location>
        <begin position="1"/>
        <end position="19"/>
    </location>
</feature>
<reference evidence="2 3" key="1">
    <citation type="journal article" date="2013" name="PLoS ONE">
        <title>Genomic and secretomic analyses reveal unique features of the lignocellulolytic enzyme system of Penicillium decumbens.</title>
        <authorList>
            <person name="Liu G."/>
            <person name="Zhang L."/>
            <person name="Wei X."/>
            <person name="Zou G."/>
            <person name="Qin Y."/>
            <person name="Ma L."/>
            <person name="Li J."/>
            <person name="Zheng H."/>
            <person name="Wang S."/>
            <person name="Wang C."/>
            <person name="Xun L."/>
            <person name="Zhao G.-P."/>
            <person name="Zhou Z."/>
            <person name="Qu Y."/>
        </authorList>
    </citation>
    <scope>NUCLEOTIDE SEQUENCE [LARGE SCALE GENOMIC DNA]</scope>
    <source>
        <strain evidence="3">114-2 / CGMCC 5302</strain>
    </source>
</reference>
<protein>
    <submittedName>
        <fullName evidence="2">Uncharacterized protein</fullName>
    </submittedName>
</protein>
<dbReference type="Proteomes" id="UP000019376">
    <property type="component" value="Unassembled WGS sequence"/>
</dbReference>
<feature type="chain" id="PRO_5004559819" evidence="1">
    <location>
        <begin position="20"/>
        <end position="170"/>
    </location>
</feature>
<gene>
    <name evidence="2" type="ORF">PDE_02422</name>
</gene>
<keyword evidence="1" id="KW-0732">Signal</keyword>
<accession>S7ZB61</accession>
<dbReference type="HOGENOM" id="CLU_1571178_0_0_1"/>
<evidence type="ECO:0000313" key="3">
    <source>
        <dbReference type="Proteomes" id="UP000019376"/>
    </source>
</evidence>
<dbReference type="AlphaFoldDB" id="S7ZB61"/>
<dbReference type="EMBL" id="KB644410">
    <property type="protein sequence ID" value="EPS27479.1"/>
    <property type="molecule type" value="Genomic_DNA"/>
</dbReference>
<keyword evidence="3" id="KW-1185">Reference proteome</keyword>
<proteinExistence type="predicted"/>
<organism evidence="2 3">
    <name type="scientific">Penicillium oxalicum (strain 114-2 / CGMCC 5302)</name>
    <name type="common">Penicillium decumbens</name>
    <dbReference type="NCBI Taxonomy" id="933388"/>
    <lineage>
        <taxon>Eukaryota</taxon>
        <taxon>Fungi</taxon>
        <taxon>Dikarya</taxon>
        <taxon>Ascomycota</taxon>
        <taxon>Pezizomycotina</taxon>
        <taxon>Eurotiomycetes</taxon>
        <taxon>Eurotiomycetidae</taxon>
        <taxon>Eurotiales</taxon>
        <taxon>Aspergillaceae</taxon>
        <taxon>Penicillium</taxon>
    </lineage>
</organism>
<sequence length="170" mass="18066">MRFLSTVLVAAGLATSAICAEMSMASSHTGPAISAAPSPVSKCASAKTDLTLLEQNQCAVALLPPGCNIQTCLNVGPTINCIIKALQTGSLINLAQCLTTGLQESSQWLVRRYSRHEGHRLFDSAFVYESIGNFSTPYVLGELDADGCPESWLYSYPDHVAGLSLENQIA</sequence>
<evidence type="ECO:0000313" key="2">
    <source>
        <dbReference type="EMBL" id="EPS27479.1"/>
    </source>
</evidence>
<evidence type="ECO:0000256" key="1">
    <source>
        <dbReference type="SAM" id="SignalP"/>
    </source>
</evidence>
<name>S7ZB61_PENO1</name>